<keyword evidence="1" id="KW-0812">Transmembrane</keyword>
<keyword evidence="1" id="KW-1133">Transmembrane helix</keyword>
<dbReference type="OrthoDB" id="10266771at2759"/>
<feature type="domain" description="Phosphatidic acid phosphatase type 2/haloperoxidase" evidence="2">
    <location>
        <begin position="74"/>
        <end position="182"/>
    </location>
</feature>
<dbReference type="Gene3D" id="1.20.144.10">
    <property type="entry name" value="Phosphatidic acid phosphatase type 2/haloperoxidase"/>
    <property type="match status" value="1"/>
</dbReference>
<dbReference type="GO" id="GO:0042392">
    <property type="term" value="F:sphingosine-1-phosphate phosphatase activity"/>
    <property type="evidence" value="ECO:0007669"/>
    <property type="project" value="TreeGrafter"/>
</dbReference>
<name>A0A026W857_OOCBI</name>
<dbReference type="SUPFAM" id="SSF48317">
    <property type="entry name" value="Acid phosphatase/Vanadium-dependent haloperoxidase"/>
    <property type="match status" value="1"/>
</dbReference>
<dbReference type="SMART" id="SM00014">
    <property type="entry name" value="acidPPc"/>
    <property type="match status" value="1"/>
</dbReference>
<reference evidence="3 4" key="1">
    <citation type="journal article" date="2014" name="Curr. Biol.">
        <title>The genome of the clonal raider ant Cerapachys biroi.</title>
        <authorList>
            <person name="Oxley P.R."/>
            <person name="Ji L."/>
            <person name="Fetter-Pruneda I."/>
            <person name="McKenzie S.K."/>
            <person name="Li C."/>
            <person name="Hu H."/>
            <person name="Zhang G."/>
            <person name="Kronauer D.J."/>
        </authorList>
    </citation>
    <scope>NUCLEOTIDE SEQUENCE [LARGE SCALE GENOMIC DNA]</scope>
</reference>
<proteinExistence type="predicted"/>
<feature type="transmembrane region" description="Helical" evidence="1">
    <location>
        <begin position="167"/>
        <end position="186"/>
    </location>
</feature>
<dbReference type="AlphaFoldDB" id="A0A026W857"/>
<dbReference type="Proteomes" id="UP000053097">
    <property type="component" value="Unassembled WGS sequence"/>
</dbReference>
<evidence type="ECO:0000256" key="1">
    <source>
        <dbReference type="SAM" id="Phobius"/>
    </source>
</evidence>
<evidence type="ECO:0000313" key="4">
    <source>
        <dbReference type="Proteomes" id="UP000053097"/>
    </source>
</evidence>
<dbReference type="OMA" id="FVSFMLN"/>
<sequence>METEKKREVPSTIRKVLAVDAYLTNAFVNWANQFLFLRQLKTHHKCLEISCNAIAWLATNLMLIWIFNNSNLYQMQVNLLIGLMLDIILVVVLKAITRRRRPASNDGDASAKKDSFPSGHASRATFIVYFFLNLWPLPLICMPPLLAWSFSVSMSKLLMRRHHVLDILAGIALGTFEGLLIGYMYLDQQTCTGLVWWLTDEKISGAEYDV</sequence>
<accession>A0A026W857</accession>
<gene>
    <name evidence="3" type="ORF">X777_08655</name>
</gene>
<feature type="transmembrane region" description="Helical" evidence="1">
    <location>
        <begin position="126"/>
        <end position="147"/>
    </location>
</feature>
<dbReference type="EMBL" id="KK107348">
    <property type="protein sequence ID" value="EZA52143.1"/>
    <property type="molecule type" value="Genomic_DNA"/>
</dbReference>
<keyword evidence="1" id="KW-0472">Membrane</keyword>
<dbReference type="CDD" id="cd03391">
    <property type="entry name" value="PAP2_containing_2_like"/>
    <property type="match status" value="1"/>
</dbReference>
<dbReference type="Pfam" id="PF01569">
    <property type="entry name" value="PAP2"/>
    <property type="match status" value="1"/>
</dbReference>
<evidence type="ECO:0000313" key="3">
    <source>
        <dbReference type="EMBL" id="EZA52143.1"/>
    </source>
</evidence>
<dbReference type="PANTHER" id="PTHR14969">
    <property type="entry name" value="SPHINGOSINE-1-PHOSPHATE PHOSPHOHYDROLASE"/>
    <property type="match status" value="1"/>
</dbReference>
<feature type="transmembrane region" description="Helical" evidence="1">
    <location>
        <begin position="46"/>
        <end position="67"/>
    </location>
</feature>
<organism evidence="3 4">
    <name type="scientific">Ooceraea biroi</name>
    <name type="common">Clonal raider ant</name>
    <name type="synonym">Cerapachys biroi</name>
    <dbReference type="NCBI Taxonomy" id="2015173"/>
    <lineage>
        <taxon>Eukaryota</taxon>
        <taxon>Metazoa</taxon>
        <taxon>Ecdysozoa</taxon>
        <taxon>Arthropoda</taxon>
        <taxon>Hexapoda</taxon>
        <taxon>Insecta</taxon>
        <taxon>Pterygota</taxon>
        <taxon>Neoptera</taxon>
        <taxon>Endopterygota</taxon>
        <taxon>Hymenoptera</taxon>
        <taxon>Apocrita</taxon>
        <taxon>Aculeata</taxon>
        <taxon>Formicoidea</taxon>
        <taxon>Formicidae</taxon>
        <taxon>Dorylinae</taxon>
        <taxon>Ooceraea</taxon>
    </lineage>
</organism>
<protein>
    <submittedName>
        <fullName evidence="3">Presqualene diphosphate phosphatase</fullName>
    </submittedName>
</protein>
<dbReference type="InterPro" id="IPR000326">
    <property type="entry name" value="PAP2/HPO"/>
</dbReference>
<dbReference type="PANTHER" id="PTHR14969:SF13">
    <property type="entry name" value="AT30094P"/>
    <property type="match status" value="1"/>
</dbReference>
<feature type="transmembrane region" description="Helical" evidence="1">
    <location>
        <begin position="73"/>
        <end position="93"/>
    </location>
</feature>
<evidence type="ECO:0000259" key="2">
    <source>
        <dbReference type="SMART" id="SM00014"/>
    </source>
</evidence>
<keyword evidence="4" id="KW-1185">Reference proteome</keyword>
<dbReference type="InterPro" id="IPR036938">
    <property type="entry name" value="PAP2/HPO_sf"/>
</dbReference>